<feature type="domain" description="DUF1540" evidence="1">
    <location>
        <begin position="6"/>
        <end position="29"/>
    </location>
</feature>
<evidence type="ECO:0000313" key="5">
    <source>
        <dbReference type="Proteomes" id="UP000243201"/>
    </source>
</evidence>
<dbReference type="GeneID" id="78352671"/>
<sequence>MAMPGVKCSASDCAFNDNGCNAYAVTIAKGGCATFIALDEKGGLGKVNSQVGACQLADCKFNKHLLCQADSVKVGDDEKCLTFATA</sequence>
<dbReference type="Proteomes" id="UP000243201">
    <property type="component" value="Unassembled WGS sequence"/>
</dbReference>
<evidence type="ECO:0000313" key="2">
    <source>
        <dbReference type="EMBL" id="KXB81848.1"/>
    </source>
</evidence>
<keyword evidence="5" id="KW-1185">Reference proteome</keyword>
<comment type="caution">
    <text evidence="2">The sequence shown here is derived from an EMBL/GenBank/DDBJ whole genome shotgun (WGS) entry which is preliminary data.</text>
</comment>
<dbReference type="EMBL" id="LSDN01000005">
    <property type="protein sequence ID" value="KXB81848.1"/>
    <property type="molecule type" value="Genomic_DNA"/>
</dbReference>
<dbReference type="InterPro" id="IPR011437">
    <property type="entry name" value="DUF1540"/>
</dbReference>
<gene>
    <name evidence="3" type="ORF">CJ240_08230</name>
    <name evidence="2" type="ORF">HMPREF1862_00278</name>
</gene>
<proteinExistence type="predicted"/>
<evidence type="ECO:0000313" key="4">
    <source>
        <dbReference type="Proteomes" id="UP000070572"/>
    </source>
</evidence>
<name>A0AB34X1C2_9ACTO</name>
<reference evidence="3 5" key="2">
    <citation type="submission" date="2017-09" db="EMBL/GenBank/DDBJ databases">
        <title>Bacterial strain isolated from the female urinary microbiota.</title>
        <authorList>
            <person name="Thomas-White K."/>
            <person name="Kumar N."/>
            <person name="Forster S."/>
            <person name="Putonti C."/>
            <person name="Lawley T."/>
            <person name="Wolfe A.J."/>
        </authorList>
    </citation>
    <scope>NUCLEOTIDE SEQUENCE [LARGE SCALE GENOMIC DNA]</scope>
    <source>
        <strain evidence="3 5">UMB0744</strain>
    </source>
</reference>
<accession>A0AB34X1C2</accession>
<reference evidence="2 4" key="1">
    <citation type="submission" date="2016-01" db="EMBL/GenBank/DDBJ databases">
        <authorList>
            <person name="Mitreva M."/>
            <person name="Pepin K.H."/>
            <person name="Mihindukulasuriya K.A."/>
            <person name="Fulton R."/>
            <person name="Fronick C."/>
            <person name="O'Laughlin M."/>
            <person name="Miner T."/>
            <person name="Herter B."/>
            <person name="Rosa B.A."/>
            <person name="Cordes M."/>
            <person name="Tomlinson C."/>
            <person name="Wollam A."/>
            <person name="Palsikar V.B."/>
            <person name="Mardis E.R."/>
            <person name="Wilson R.K."/>
        </authorList>
    </citation>
    <scope>NUCLEOTIDE SEQUENCE [LARGE SCALE GENOMIC DNA]</scope>
    <source>
        <strain evidence="2 4">DNF00696</strain>
    </source>
</reference>
<dbReference type="EMBL" id="PNGC01000003">
    <property type="protein sequence ID" value="PMB88982.1"/>
    <property type="molecule type" value="Genomic_DNA"/>
</dbReference>
<protein>
    <submittedName>
        <fullName evidence="3">DUF1540 domain-containing protein</fullName>
    </submittedName>
</protein>
<feature type="domain" description="DUF1540" evidence="1">
    <location>
        <begin position="54"/>
        <end position="82"/>
    </location>
</feature>
<dbReference type="Pfam" id="PF07561">
    <property type="entry name" value="DUF1540"/>
    <property type="match status" value="2"/>
</dbReference>
<dbReference type="RefSeq" id="WP_022864940.1">
    <property type="nucleotide sequence ID" value="NZ_CAUPGC010000002.1"/>
</dbReference>
<organism evidence="2 4">
    <name type="scientific">Varibaculum cambriense</name>
    <dbReference type="NCBI Taxonomy" id="184870"/>
    <lineage>
        <taxon>Bacteria</taxon>
        <taxon>Bacillati</taxon>
        <taxon>Actinomycetota</taxon>
        <taxon>Actinomycetes</taxon>
        <taxon>Actinomycetales</taxon>
        <taxon>Actinomycetaceae</taxon>
        <taxon>Varibaculum</taxon>
    </lineage>
</organism>
<dbReference type="Proteomes" id="UP000070572">
    <property type="component" value="Unassembled WGS sequence"/>
</dbReference>
<evidence type="ECO:0000313" key="3">
    <source>
        <dbReference type="EMBL" id="PMB88982.1"/>
    </source>
</evidence>
<evidence type="ECO:0000259" key="1">
    <source>
        <dbReference type="Pfam" id="PF07561"/>
    </source>
</evidence>
<dbReference type="AlphaFoldDB" id="A0AB34X1C2"/>